<reference evidence="1" key="1">
    <citation type="submission" date="2022-10" db="EMBL/GenBank/DDBJ databases">
        <title>Culturing micro-colonial fungi from biological soil crusts in the Mojave desert and describing Neophaeococcomyces mojavensis, and introducing the new genera and species Taxawa tesnikishii.</title>
        <authorList>
            <person name="Kurbessoian T."/>
            <person name="Stajich J.E."/>
        </authorList>
    </citation>
    <scope>NUCLEOTIDE SEQUENCE</scope>
    <source>
        <strain evidence="1">JES_112</strain>
    </source>
</reference>
<sequence length="329" mass="36773">MALSDCINRRLLLAVLRAPSTIPTVSSRARTATGWIRTITSSSLRPRNSAPAVSFGTENDVLLAPYLERLEGREKKAKSARGIRSEVQRSEELESTSADDFEISDYVDRSATKSQDVELQDNALEADVAESTVHKTKDTRPRKAKGVSGKAALAAATTPRVSASSRRQSSIIRKIAGGKVVGAAASDISEARSTLIRKKPEPWQSQKNALREKFGDQGWQPRKKLSPDAMEGIRGLHEQDSAKYSTEVLAEQFKVSPEAIRRILKSKWSRNTTPEKVAERRERWAKRHDRIWDQQAELGLRPQRTKEKETEDPDQFEKDMARKEALGEA</sequence>
<organism evidence="1 2">
    <name type="scientific">Neophaeococcomyces mojaviensis</name>
    <dbReference type="NCBI Taxonomy" id="3383035"/>
    <lineage>
        <taxon>Eukaryota</taxon>
        <taxon>Fungi</taxon>
        <taxon>Dikarya</taxon>
        <taxon>Ascomycota</taxon>
        <taxon>Pezizomycotina</taxon>
        <taxon>Eurotiomycetes</taxon>
        <taxon>Chaetothyriomycetidae</taxon>
        <taxon>Chaetothyriales</taxon>
        <taxon>Chaetothyriales incertae sedis</taxon>
        <taxon>Neophaeococcomyces</taxon>
    </lineage>
</organism>
<accession>A0ACC2ZTH6</accession>
<evidence type="ECO:0000313" key="1">
    <source>
        <dbReference type="EMBL" id="KAJ9650952.1"/>
    </source>
</evidence>
<comment type="caution">
    <text evidence="1">The sequence shown here is derived from an EMBL/GenBank/DDBJ whole genome shotgun (WGS) entry which is preliminary data.</text>
</comment>
<keyword evidence="2" id="KW-1185">Reference proteome</keyword>
<evidence type="ECO:0000313" key="2">
    <source>
        <dbReference type="Proteomes" id="UP001172386"/>
    </source>
</evidence>
<gene>
    <name evidence="1" type="primary">RRG9</name>
    <name evidence="1" type="ORF">H2198_009746</name>
</gene>
<dbReference type="EMBL" id="JAPDRQ010000294">
    <property type="protein sequence ID" value="KAJ9650952.1"/>
    <property type="molecule type" value="Genomic_DNA"/>
</dbReference>
<proteinExistence type="predicted"/>
<dbReference type="Proteomes" id="UP001172386">
    <property type="component" value="Unassembled WGS sequence"/>
</dbReference>
<protein>
    <submittedName>
        <fullName evidence="1">Required for respiratory growth protein 9 mitochondrial</fullName>
    </submittedName>
</protein>
<name>A0ACC2ZTH6_9EURO</name>